<accession>A0A9Q1JVU6</accession>
<dbReference type="PANTHER" id="PTHR13500">
    <property type="entry name" value="NUCLEOLAR PRERIBOSOMAL-ASSOCIATED PROTEIN 1"/>
    <property type="match status" value="1"/>
</dbReference>
<proteinExistence type="predicted"/>
<dbReference type="Proteomes" id="UP001153076">
    <property type="component" value="Unassembled WGS sequence"/>
</dbReference>
<dbReference type="EMBL" id="JAKOGI010000621">
    <property type="protein sequence ID" value="KAJ8432251.1"/>
    <property type="molecule type" value="Genomic_DNA"/>
</dbReference>
<dbReference type="GO" id="GO:0000466">
    <property type="term" value="P:maturation of 5.8S rRNA from tricistronic rRNA transcript (SSU-rRNA, 5.8S rRNA, LSU-rRNA)"/>
    <property type="evidence" value="ECO:0007669"/>
    <property type="project" value="TreeGrafter"/>
</dbReference>
<name>A0A9Q1JVU6_9CARY</name>
<gene>
    <name evidence="3" type="ORF">Cgig2_013904</name>
</gene>
<reference evidence="3" key="1">
    <citation type="submission" date="2022-04" db="EMBL/GenBank/DDBJ databases">
        <title>Carnegiea gigantea Genome sequencing and assembly v2.</title>
        <authorList>
            <person name="Copetti D."/>
            <person name="Sanderson M.J."/>
            <person name="Burquez A."/>
            <person name="Wojciechowski M.F."/>
        </authorList>
    </citation>
    <scope>NUCLEOTIDE SEQUENCE</scope>
    <source>
        <strain evidence="3">SGP5-SGP5p</strain>
        <tissue evidence="3">Aerial part</tissue>
    </source>
</reference>
<protein>
    <recommendedName>
        <fullName evidence="5">Nucleolar pre-ribosomal-associated protein 1</fullName>
    </recommendedName>
</protein>
<evidence type="ECO:0000313" key="4">
    <source>
        <dbReference type="Proteomes" id="UP001153076"/>
    </source>
</evidence>
<sequence>MEETFSDAEEPLETVSASMLDVESGFRGAQNHFSDAEADDYALEDEDEMPKFDPKPSNEAKIRELLRNISSIEIKLCADGSKEFMKLLRGGYGGEFLYEYVRSSSKFTELMEAWNRWRGKPGLSYVLSLLSVILGHPEGKYRPNDPDRVSISRVLDKFSRSIVEEKLDDIYKELNSKEEKRQKAALLLLGSIVRRGSLLAAEVAKSFDFKLSILPKLSEYKRKPVERRKKHSTRGAFVEFAMSFLEVGKPGLLRWVVQQREVFSGILRGLGNDDDETVVYVLSTLRDRVLTPESLIPPSLRSVLFGSVTLEQLVGISAREDGGLAAKAAYEVLVMVCTDPSNGLMPDLKRQPSPLKGNPKRLLDMMKKLRATEIGYHRDLLLAIVNGRPSLGSSYLDEFPYNLEDNASPTWLSVVTLAANVIRSVRIGISWDFLVCHPDRQLTFESSEVQSVFKCVCPRPVSRIVINRGLLHPDPLMKHGTLRLLLEVLKFLSSFIDALSMNRLYPLKHKIQDEVRILLPDPQVLFKLLSSFFRTYRSSRSSLKRAADLENICQSRSAPVKKLKVDFADEDIDILVGGLNSGTENIILGETVKPGEAVTASQFNDENDDERLMDIWGSDDSFSSDVVKDAEVYFHCNVLKALKIFHGPLHAVSEVSYDVFRLLPSNPLEFPSILLHSLLSMLIEDLGCSQDFSPTVLPPIYKRLQYFLNLSIQSSMRSTKEQAYVLAKAAMRSTGAFDKNLWEIGAWLLFLPVCVADDNCSKYEEGEFLQGLSTPLVSFLYDAVSSVGNKLVDYWALLRCRLSNLEVVKDQKVNVSPLIICVMEKCLRLLSAESEAFTLPVKSMISLYVCNTLKYLLQTQVEAETLAAVVHKFLSERIVDCICDVADGPSTSCEWRPLVHLLRFSQSILQQETCLFNRVCMDTNTSFFNTIAEVKSLLNADSTKVFAISKALYSTLICIAADDVLENLPLVMQISGGLPGFHHYFMNYFYHDQSIMSHLSKLWPQIFSSGLGMSVIASAQLRQDIDNQTSVKLQCTDFESLQHGAFVFGSCLREAPFHILFPAVIFCGCEYYSKIKELLITKLSNLTAEQIGPSLRLVLFWFHQMLLTYRKKPSEQLEFFFEICSILVECILAQLLALKRDSRSSATGGIPLSLCIQEVSATVFCHPAVFAALSCPSAHGYKPNEILLTDNSDVLLNYCVERVCKPALHVLNLLPTTCDYLVALCAGENSLSLYPKCRENILKNFRHLIQRIILIFKEGFSLWCSSRDVTFFPVLYAILALKRYISPIEILELANWMLAGKKISNSMLLQASSFSPVCLGFSVASAAFDMLADYLQPLNMQPTQSDFFCAIEKRSLDAALFESIYFKAFQFATNLKLDLADVCLVKSLNTARSLTYRQGLLPPSTEIMRVIASTPVKLLSHCIYRTNTTKAKILFLLTEISPLHLSVFGCLFLNILRKDFLQKVDAAAGTNDQSLSDQDYLILMPAAFSYLSSMWTILGEQSFSNVECMLSFYAAILLDGFRNWKYFVSSSAFQVESGNIMPSSVENLQDLFQSSLLGKAVNLVQWHLAITAGNMSKRLRLFCSICPSSDALDEFLDVDVSDVDSYSVGQLLNFVTRVIAKISLSLVLLFLENNQKGSANKAQDKEEVESIVGLNDEDSLRERFLEMMVSVWKWVVQKLPLACANSAQQGTKFLLFRSLEVFTLRCISRLTMEMHNHLIQMDSLPFLKKMAEVSLRHRFGDSTTLQALRCILSSLSDGKLPVVWLFQRLLTHSQLAPTIGTLIESSNCTPAGMVAKPISSFLRSLIVHSTNCKSEKCEKYKEQLEVIKLLRLLFDLRAQQGSISEDELGVNWRGLLSLFLPPYGATMSEIDLELYSILSQIESARGMDHSIIADLDYLWGSAALRKIKEHGIKHVLLDDNMADAEEDCRRSQFRDNLPIDLKLLIRTILYFPYERTVCGKSLIFNSSYEDNIRHTAEEYLAEFGRVGCYDPVFVLSFSIYSLSMGYLDPVEFAGVGLLAMALVSMASPEDGVRKLGYEVLGRLKDALDGSQKKREATRLRNLLTYFQNAIEEPWQKIPSVTAVFIAEASVVLLDPSHGHYATISKIVEKASQTKLSKLNLQDMLWSTSMNFGTDRMWVLHLLYAGINSEDDGRIFIRNAVPEILLSIYTSPLSNNEEKGLILQVLKKCVKVQNVACYLIEKCCLLSWLSKALSLSLGFADGQVIFSCNQLVVLLEVVNEVVSSKSTMEWLEKYALEQLSDLSCNLFDLLVRYSKLVHETLPLVVLVLKIIISALEMSQNRKMYQPHFTPSMWSLYQLYQAVHRCDNIKSSLCAELGLKVILMSIPPTTILEMGQQEISQFLMWAVATAIQSDSKRMLQPAEFASHVKLFTEEHSREDSLMPSLLRWLVASVILWRVSCSQDPDYSFGPREANRETLLSLMEKSENRGRGTELVSGSKEVLAVTIYHLQQLLGVKCRVLPSVVAALSILLLSDGSYSAGSGTTVNCENPLPLLWSNIRYPPEAKPAWRWSFYKPSTDVLTECTDLEKMDERHACQKVLVIVLGKLRKRSAVYQLLSLEELDSLGLFKWGRTNLVQE</sequence>
<dbReference type="GO" id="GO:0000463">
    <property type="term" value="P:maturation of LSU-rRNA from tricistronic rRNA transcript (SSU-rRNA, 5.8S rRNA, LSU-rRNA)"/>
    <property type="evidence" value="ECO:0007669"/>
    <property type="project" value="TreeGrafter"/>
</dbReference>
<dbReference type="InterPro" id="IPR039844">
    <property type="entry name" value="URB1"/>
</dbReference>
<dbReference type="GO" id="GO:0005730">
    <property type="term" value="C:nucleolus"/>
    <property type="evidence" value="ECO:0007669"/>
    <property type="project" value="TreeGrafter"/>
</dbReference>
<evidence type="ECO:0008006" key="5">
    <source>
        <dbReference type="Google" id="ProtNLM"/>
    </source>
</evidence>
<dbReference type="OrthoDB" id="72892at2759"/>
<dbReference type="Pfam" id="PF16201">
    <property type="entry name" value="NopRA1"/>
    <property type="match status" value="1"/>
</dbReference>
<comment type="caution">
    <text evidence="3">The sequence shown here is derived from an EMBL/GenBank/DDBJ whole genome shotgun (WGS) entry which is preliminary data.</text>
</comment>
<keyword evidence="4" id="KW-1185">Reference proteome</keyword>
<evidence type="ECO:0000259" key="2">
    <source>
        <dbReference type="Pfam" id="PF16201"/>
    </source>
</evidence>
<evidence type="ECO:0000259" key="1">
    <source>
        <dbReference type="Pfam" id="PF11707"/>
    </source>
</evidence>
<dbReference type="InterPro" id="IPR021714">
    <property type="entry name" value="URB1_N"/>
</dbReference>
<organism evidence="3 4">
    <name type="scientific">Carnegiea gigantea</name>
    <dbReference type="NCBI Taxonomy" id="171969"/>
    <lineage>
        <taxon>Eukaryota</taxon>
        <taxon>Viridiplantae</taxon>
        <taxon>Streptophyta</taxon>
        <taxon>Embryophyta</taxon>
        <taxon>Tracheophyta</taxon>
        <taxon>Spermatophyta</taxon>
        <taxon>Magnoliopsida</taxon>
        <taxon>eudicotyledons</taxon>
        <taxon>Gunneridae</taxon>
        <taxon>Pentapetalae</taxon>
        <taxon>Caryophyllales</taxon>
        <taxon>Cactineae</taxon>
        <taxon>Cactaceae</taxon>
        <taxon>Cactoideae</taxon>
        <taxon>Echinocereeae</taxon>
        <taxon>Carnegiea</taxon>
    </lineage>
</organism>
<feature type="domain" description="URB1 N-terminal" evidence="1">
    <location>
        <begin position="108"/>
        <end position="413"/>
    </location>
</feature>
<dbReference type="PANTHER" id="PTHR13500:SF0">
    <property type="entry name" value="NUCLEOLAR PRE-RIBOSOMAL-ASSOCIATED PROTEIN 1"/>
    <property type="match status" value="1"/>
</dbReference>
<evidence type="ECO:0000313" key="3">
    <source>
        <dbReference type="EMBL" id="KAJ8432251.1"/>
    </source>
</evidence>
<dbReference type="InterPro" id="IPR032436">
    <property type="entry name" value="URB1_C"/>
</dbReference>
<feature type="domain" description="URB1 C-terminal" evidence="2">
    <location>
        <begin position="2018"/>
        <end position="2207"/>
    </location>
</feature>
<dbReference type="Pfam" id="PF11707">
    <property type="entry name" value="Npa1"/>
    <property type="match status" value="1"/>
</dbReference>